<dbReference type="EMBL" id="QUMQ01000001">
    <property type="protein sequence ID" value="REG01987.1"/>
    <property type="molecule type" value="Genomic_DNA"/>
</dbReference>
<dbReference type="Pfam" id="PF09335">
    <property type="entry name" value="VTT_dom"/>
    <property type="match status" value="1"/>
</dbReference>
<evidence type="ECO:0000256" key="7">
    <source>
        <dbReference type="SAM" id="MobiDB-lite"/>
    </source>
</evidence>
<dbReference type="InterPro" id="IPR032816">
    <property type="entry name" value="VTT_dom"/>
</dbReference>
<dbReference type="RefSeq" id="WP_116074622.1">
    <property type="nucleotide sequence ID" value="NZ_BONB01000028.1"/>
</dbReference>
<feature type="transmembrane region" description="Helical" evidence="8">
    <location>
        <begin position="330"/>
        <end position="349"/>
    </location>
</feature>
<feature type="region of interest" description="Disordered" evidence="7">
    <location>
        <begin position="491"/>
        <end position="520"/>
    </location>
</feature>
<feature type="compositionally biased region" description="Low complexity" evidence="7">
    <location>
        <begin position="491"/>
        <end position="507"/>
    </location>
</feature>
<feature type="transmembrane region" description="Helical" evidence="8">
    <location>
        <begin position="56"/>
        <end position="75"/>
    </location>
</feature>
<feature type="transmembrane region" description="Helical" evidence="8">
    <location>
        <begin position="369"/>
        <end position="387"/>
    </location>
</feature>
<name>A0A3D9ZXS0_9ACTN</name>
<feature type="transmembrane region" description="Helical" evidence="8">
    <location>
        <begin position="302"/>
        <end position="321"/>
    </location>
</feature>
<evidence type="ECO:0000256" key="6">
    <source>
        <dbReference type="ARBA" id="ARBA00023136"/>
    </source>
</evidence>
<dbReference type="OrthoDB" id="9813426at2"/>
<evidence type="ECO:0000256" key="5">
    <source>
        <dbReference type="ARBA" id="ARBA00022989"/>
    </source>
</evidence>
<evidence type="ECO:0000256" key="8">
    <source>
        <dbReference type="SAM" id="Phobius"/>
    </source>
</evidence>
<organism evidence="10 11">
    <name type="scientific">Asanoa ferruginea</name>
    <dbReference type="NCBI Taxonomy" id="53367"/>
    <lineage>
        <taxon>Bacteria</taxon>
        <taxon>Bacillati</taxon>
        <taxon>Actinomycetota</taxon>
        <taxon>Actinomycetes</taxon>
        <taxon>Micromonosporales</taxon>
        <taxon>Micromonosporaceae</taxon>
        <taxon>Asanoa</taxon>
    </lineage>
</organism>
<dbReference type="PANTHER" id="PTHR30353">
    <property type="entry name" value="INNER MEMBRANE PROTEIN DEDA-RELATED"/>
    <property type="match status" value="1"/>
</dbReference>
<dbReference type="Proteomes" id="UP000256913">
    <property type="component" value="Unassembled WGS sequence"/>
</dbReference>
<gene>
    <name evidence="10" type="ORF">DFJ67_8076</name>
</gene>
<keyword evidence="11" id="KW-1185">Reference proteome</keyword>
<comment type="subcellular location">
    <subcellularLocation>
        <location evidence="1">Cell membrane</location>
        <topology evidence="1">Multi-pass membrane protein</topology>
    </subcellularLocation>
</comment>
<feature type="transmembrane region" description="Helical" evidence="8">
    <location>
        <begin position="173"/>
        <end position="198"/>
    </location>
</feature>
<accession>A0A3D9ZXS0</accession>
<feature type="transmembrane region" description="Helical" evidence="8">
    <location>
        <begin position="240"/>
        <end position="264"/>
    </location>
</feature>
<keyword evidence="4 8" id="KW-0812">Transmembrane</keyword>
<comment type="similarity">
    <text evidence="2">Belongs to the DedA family.</text>
</comment>
<feature type="transmembrane region" description="Helical" evidence="8">
    <location>
        <begin position="399"/>
        <end position="419"/>
    </location>
</feature>
<feature type="transmembrane region" description="Helical" evidence="8">
    <location>
        <begin position="14"/>
        <end position="36"/>
    </location>
</feature>
<comment type="caution">
    <text evidence="10">The sequence shown here is derived from an EMBL/GenBank/DDBJ whole genome shotgun (WGS) entry which is preliminary data.</text>
</comment>
<feature type="domain" description="VTT" evidence="9">
    <location>
        <begin position="36"/>
        <end position="161"/>
    </location>
</feature>
<sequence>MVDLLTRLADLPPAVIYVVAFILIAGETAVLLGLVFPAEATLLLVGFLAFRGTLDLPLTIGLMVVAGLIGDSLAFRAGRRYGARLREGRWGARVGPERWAKAEGLLHRLGGRGVLVARFVAFARTLVPRLAGAAEMPYRRFAVWNAPGVVLFVGASVLVGYAAGESYETVSEYFGKATGAVLILVATIIAIVLVGRWLGRNPDPWRALVARAGALPPLRWFNQHFGVLFFLMTMRVGRRWALVANLVAGVALLFGIGFGLAFVMKWAVDQSGLSVIDDNIAGWFAPRRTDHVVDLARDTLGVLRGSLLILVVALVALLLAWRHRSWRGDLVTLVSTAGAFVPLVVLAVITDVTLAGKITPASASVSGLFPSQNAVLTAGFCTLAWLLSRRRHWPLRVALWTVAAAAIASLSGARLYLGWSTSSETATSVLVGGMWTLFFMVAWASRGDATSEEPAAAVPAEAPAPAAALPAGPAAPAAAVPGGAAAPATAQAAELAAPAVEADPAAPRSAESGTVGNRAG</sequence>
<feature type="transmembrane region" description="Helical" evidence="8">
    <location>
        <begin position="425"/>
        <end position="444"/>
    </location>
</feature>
<dbReference type="InterPro" id="IPR032818">
    <property type="entry name" value="DedA-like"/>
</dbReference>
<dbReference type="PANTHER" id="PTHR30353:SF15">
    <property type="entry name" value="INNER MEMBRANE PROTEIN YABI"/>
    <property type="match status" value="1"/>
</dbReference>
<reference evidence="10 11" key="1">
    <citation type="submission" date="2018-08" db="EMBL/GenBank/DDBJ databases">
        <title>Sequencing the genomes of 1000 actinobacteria strains.</title>
        <authorList>
            <person name="Klenk H.-P."/>
        </authorList>
    </citation>
    <scope>NUCLEOTIDE SEQUENCE [LARGE SCALE GENOMIC DNA]</scope>
    <source>
        <strain evidence="10 11">DSM 44099</strain>
    </source>
</reference>
<evidence type="ECO:0000256" key="3">
    <source>
        <dbReference type="ARBA" id="ARBA00022475"/>
    </source>
</evidence>
<keyword evidence="5 8" id="KW-1133">Transmembrane helix</keyword>
<evidence type="ECO:0000256" key="2">
    <source>
        <dbReference type="ARBA" id="ARBA00010792"/>
    </source>
</evidence>
<evidence type="ECO:0000313" key="10">
    <source>
        <dbReference type="EMBL" id="REG01987.1"/>
    </source>
</evidence>
<dbReference type="GO" id="GO:0005886">
    <property type="term" value="C:plasma membrane"/>
    <property type="evidence" value="ECO:0007669"/>
    <property type="project" value="UniProtKB-SubCell"/>
</dbReference>
<feature type="compositionally biased region" description="Polar residues" evidence="7">
    <location>
        <begin position="511"/>
        <end position="520"/>
    </location>
</feature>
<feature type="transmembrane region" description="Helical" evidence="8">
    <location>
        <begin position="141"/>
        <end position="161"/>
    </location>
</feature>
<protein>
    <submittedName>
        <fullName evidence="10">Undecaprenyl-diphosphatase</fullName>
    </submittedName>
</protein>
<keyword evidence="3" id="KW-1003">Cell membrane</keyword>
<keyword evidence="6 8" id="KW-0472">Membrane</keyword>
<evidence type="ECO:0000259" key="9">
    <source>
        <dbReference type="Pfam" id="PF09335"/>
    </source>
</evidence>
<evidence type="ECO:0000313" key="11">
    <source>
        <dbReference type="Proteomes" id="UP000256913"/>
    </source>
</evidence>
<proteinExistence type="inferred from homology"/>
<dbReference type="AlphaFoldDB" id="A0A3D9ZXS0"/>
<evidence type="ECO:0000256" key="4">
    <source>
        <dbReference type="ARBA" id="ARBA00022692"/>
    </source>
</evidence>
<evidence type="ECO:0000256" key="1">
    <source>
        <dbReference type="ARBA" id="ARBA00004651"/>
    </source>
</evidence>